<evidence type="ECO:0008006" key="16">
    <source>
        <dbReference type="Google" id="ProtNLM"/>
    </source>
</evidence>
<feature type="transmembrane region" description="Helical" evidence="10">
    <location>
        <begin position="6222"/>
        <end position="6243"/>
    </location>
</feature>
<dbReference type="Pfam" id="PF13385">
    <property type="entry name" value="Laminin_G_3"/>
    <property type="match status" value="1"/>
</dbReference>
<feature type="transmembrane region" description="Helical" evidence="10">
    <location>
        <begin position="6172"/>
        <end position="6202"/>
    </location>
</feature>
<evidence type="ECO:0000259" key="12">
    <source>
        <dbReference type="PROSITE" id="PS50221"/>
    </source>
</evidence>
<dbReference type="Gene3D" id="2.60.220.50">
    <property type="match status" value="1"/>
</dbReference>
<feature type="transmembrane region" description="Helical" evidence="10">
    <location>
        <begin position="6249"/>
        <end position="6274"/>
    </location>
</feature>
<sequence>MRFDLVIVVTSLVSFVTQARGVTVHFTQSDYGSVNESDVSFVRLSVERVGRFGSAFTVFVELDEATDDFKANFKKWPITFTPDDALERSVKSVTVSVADDDLPEKDETFEFRLTSSLSKIQIDEPSLAHVTISANDDASGIIGFQSDDKIIIEETAHANTTLQLPLIRHRGSFGDATVWYNITPVHRDGRESQEVNQDLWPLEGVVTLRNGENTGTIDVKVLDDQIPEDDEEFILTLIETASGAVLNETAKSVQIVVKANDSPLRFNQKIYRVQEAMGSFNVKILRGMDASTTSRVGPDNGQVLVDYYVTPGTATPGDDYILRESSTIRFGEQQHEASLRVFLLDDDLPEMSENFTIQLRQDSVIGDAVVAEPMTCTVVIETNDKANGVLSVDFSEASRNIAGIDEAAFIIEEDAMDRFSGLSVLRQGGTFSTVAVDWKLTINGSDGTDVIDDVEPTSGRLVFDEKQTRVFVNFTLAQNEDPSEARFLVFSLLQDSITGGAEIEPPSEAYVIIADSDDVYGVIDIDRASTGIEINDDRYLDIHFMRTGGSVGDVEVTYSASYLPPHAKNIRDSMPGILERGGSGKTVIKSGEDNKAVQLRINDEAFLETDSRFLILLEKVELLDKEPVIPPRSPRLAVLNFTVDVTEPFANGEVGFFNSTALHVDEPSDEEGPLPVTIELQREGLSGEAAVQISYRSVGKNVLDLVEGLDFLRGPDVVIIPAGKKRTNITLFILPDNLPELDEEILIRLDSIEPSNQKLRRSSSEKRVFINENDSPGGVFTFSTQSTSHYVIEEDESEMVTVRVERTKGDLAQRMVQYDVIPDGSRQFYGVPELLVFPPGVRNADFTLVPRDDKIPELDQNYKIVLLPYGNPPSVTSEPSFINVTVLENDHPYGLFVFDDDINAPKIQNIGETKGLLNKTAHFRVSRTMGTFNDVSVSWRIIPNNTVDVSPNHGTLYFRPNATEALISVVSVPDEVPESMEEFTFYLFNATNGADIGERQNATLIIEPNDKAVFFTGPSEVVIDEGGTVRLTIHRDGSGADSTTVRYRTGVRNSTRPEHHATPDLDYKLVYSELVTFQPGRLDVDVTIATYDDDFPEDNEQFFVELFDATEDYVTYGNVLVNVTIEQNDDANGIFSFNETDDVIMSEGASRGFRIDRARGAFGDVTLSWKIFRQKNKTYDEIKRYVNDPLHETEEDDEFVANRGQITFNEGERHLEVVLEARQDSVPEYDENFVLALLNVTDGGGTLSKETELLVTRIVVKMNDHPFGLLAISNMTSLVVLAEDSKNDSDVTIVIDRTMGKDGEVKVLWELHTAETSLPSKCHDLLMASMPHVGAILGEGRPDSNTQAVTFQPDSVLTIVDEQRQIDFSRQSVTISCWIMTGEDVTDQVSSSRQTSVNLLSKITNNGSEIVSIVLKEEDKFPVVRFTYLDDDTNAINQSTTLPTNQHSVSLAIATKLFDAQWHHLVLTLSNKIIKCYVDGQLQDEKVLSHALYSKRLDPTVLQVGPATGTVFQLQDLRSYEVDLTSQQINELRRNQVQDDITPTSGYVTYRPHMTSSNITLRSIKDDITEREEEFVLTLMDASGGATIDEERSTSFVTVLKSDFANGLFGFSQLCLPDHVTEGQEVTCFVNRSRGLHGSVTVEWRAVFNKSEIDDRDFVKFQGVLHFDPEETEKTFNLSITDDEIPEIDELHSLQLINATSLDGVKSSSPHSGAVLDLGRSSTVVVIESNDEPHGVLQFSTGAVPKLEDKGKVPETDDVPIVYVKEEDAYVNLMVVRAAGWFGQVTAEWRTKEGTALSRREPKDFESSAGRVIIKDGEGHASLRVKLIDDEVSELEKFFHVVLSTPTGGASLSNASRVKVVIKPSDDAFGLFQFNKTTARADEPSEGTTTTSLQVVRRGGSLGEASLHWRIRNNSTRDVTPTEGQLTFSEGQLTNDVIIAILSDDDPEFDENIEIELTEVNQGSLGPHTTAILTITANDDPRGLVIFKPTSVIAHEGGDATLFLQRLGGSSGTIRVHFTTMDTMPENRTFSQGIAIPDGDYKYTESSVLIGENVTSINFTIPVLDDVIPERDEVFFVQLTSVELVSSGVEVKGSPRLGSDREILAEVSITENDSPHGVLELSSSMISVPEDDITDDDVTLQVVRRLGTFGDVSVRVTTNPGSARSLEDYNLVQSEVTLLDGESRKLIPIRIIDDFTPELKEDFTVELLHDSVTGGAEVGNDDTCKVMILESDDPYGLLSISVSTDRVEEPAEGRTPVTFTVHRKNGQRGLVGLKWKVYIEPALAAADPWDGQVSSNLADSGSDVDVREGLLYLTTNEIEEEFTVNILADDVAEDDEVIRVRLEEILPGYKGRIDPKHSEAHVNIPANDRPYGDVTIERSSYIAEENEEGRSTVTVDVIRSGGLHGTMRVVYSTLEVDLVSEMMDNQDDLVELYQQAKHVGKLDARTLYQSVDILSSDQPLVTCAEACLRERACLAFLYHQVGYECKWLTRNEMQRGHIEYLSGNENRSYLPARYTLYEKNTTKTSKLYNSQARAGIDFLPYSGASLLLHPGQQKGSINITILPDKDPELNEYFKVSLLNVNMLDVESDLINLPAIKAPSTSRITIEENDHPYGFFYLTDQDGNRRSDVEDKPVEVEERPQLSLEMVVKRAGGSVGDVSVDWTVMGGTALRNQDFTGDDATLKFEDGETRKVISLSVIDDGIPEPSEDIRIQLSNPTGGAQIDQKMDRTRIIILANDVVGGAVGFSHGSRSLIGREGGNVTLQLARTDPALGTCRVTWHAVGMNGHDVMKGLNDTQGVVEFDPGQTTVDLVVGIVSDQTPETAEEYRIVLSDAESLDLPRSGGAIIDVQSSSAQISIEDSDDPHGVFRFAPLSQRINMKEENVKLEIFVTRQFGSIGRVRVYFDVIPGTLSTLNPDIGVAETGVDFTFDERRPYVTFDDGVTSAVLFMNIIDDIIPELNEIFHVNLTRVELIDEYGRAISPVLPPRIDPAGALSQVVIDANDGTKGVVEFDPNHIQLSVDESQDAKVRLRIMRKKGTYGEVSVFIFPQNRKAILGKDYTCEATTLVLVDSQDSIDYEITIINDDIPEGKESFDVLLGNPSAGLELGNFTKATITILSNDDAHGRVAFDNEPLIYLDEPEGLNFTQSKTELTVLRSPPDGVFGTITLRFKIEELTSSGEVIDGPVSDITPVEGYVTIEDGVSFQVIELAAKADDNTELDERFRVTIFDPTNGATLAHTRTSTEIIIKENDAPFGNFTVRPSASRNQSIIRINEDVGLLYVDVLRNQGTLGTVTIDLQTTQGSATPLSASAAYPPFLAPFQTFLDSSGVWFHAFHHEGTSYLIYLTNILVRPLTTRLGGSGTLPTLTPGVHSTLYKWQGVYTPVQTIETDGASCATSFHVGPNIFIFISNSGQDGRRETNSRLYTMEGGRLRVVQDIRTKGASNVAHFHKTTHYLVVANSVDNNRVSSIDSILFRMSESDHVLNQVQTLPTRGASGLETFSINGYLYLAIANRLDSEIPTASKVSSIVYRWDPVTSTFTQRTNVDVSHASDVVHYDADNGDCLLMFTSASSRNEYTTHGPDVIKVFQVLQNDQEGSLLLRAHQSLHVAGVGRLQVASLAVDSLHARSSIQPSVIRSDNVTFLMTSSHTSSKIYFFDHDSLLFRHLFSAGPSSFLYPYSVSKHASALVAVVTNEVMATSSFTMSQVGGDASSSVANKPFSFSGIYNVVNIHTSNGTSNGVVPAGDFISLTKSLTFQPDQRLHTVAINILNDDLPEEDESFKIILTHSGESHVIIDDVSSALEVIIASNDDAHGIIGFVEEFLEKSVEETSNDNSFTLNLLRNVSTFGSVTVDWIAEGNINDITPVSGQVAFEDGQSVTGIQLTVLADDLPEVDEYVTIRLINPHLVGSSGITSSPRLNVTSSQSRVQIPANDSPHGVVRWAPSSLRTVISEAETLSGASQLVTLDMVREQGMMGDIEIHFRTQRADNLQLKSQATPGTDFIPRDSSLVMRENTTRAAVSISIIPDDIPEDIESFYVIIYKVTLIGESTIGGEPGISSGGNDLAEVTIDENDDARGFVQFNVTRNEEGAIDAFELPRKNNSLKLALERVVGFVRTIGVEWVARPGTAKNQDFFPSSGSVQFLEGSKSAEIEIFIADDHEVEFVETFTVQLVAATGGAKLGGDLLVKVNIMPNDSPSGMFGFLQDSYRLEESTTADDARGSVELQVKRFQGSDEDVTLLWKLDDSAHADLSPVSGNLLFPAKTRSKSIILRSLPDQQLEGEESFNIRLIAATGGAEISPVAGNAKVIISANPGAAGKISILTKEIFAAEPEGNYDGIITIMMKRGPGVFGEVLVDWQVTPADQGTFAEVEGQAYFRNLQNETTIKLRTVDDVIPESPSDYVIKLIGASGGATVNHSANKCQIHVVASDHPHGQFELSQPVYHVKESSIDYHTLTSSLGTSPSRPSYVSVAVLRNYGSLGEVALDVHTEPGSALPNVDYYAINKRLVFTDGEAFKKFDVEIIDDKIPEGPKEFFLNITGLQLLSHSDNDYVIRKPFNLSRDSPPLLGDVTWSVVRIAKSDGPEGVVQFAPEASAMIADESDGEIRVPLIRSEGNYGAVSVRVTAINQTARRNVDFLLPSAGVLVTFENEQSDAYVTVPIVDDTMMEGEEKFTLALAASSGGVRLGSRKFSEVTIKKSDYPNGVFRFIGDDNVSIKSPSPGGTELAFTLERFGGNRLPVTVRWRIERTEPFISPTTSNSPLHDDISSPLSGQFEFGDGENGRREILVNILPSDGAQEVEEHFIIVIESASPAEISQIKGRALITVQKKGHPNGVVRFGSSTDENNVFNQKQFIEEPESGIAQLVFPITRQFGSTGLLNVTWSISPINQAVGASNDDVTNVIGSVLVHDGQIDAEILVTISADQLPELEETFLLTLLSVNGGAEIDNQNKRQLFAIRANGDPHGVFLLREEDQRIRVSSNMRRFIQVNVTRDRGLFGRVVVAFEVLFKDPVVGVAYVTTNTGTVVFPADVSWGTEEIQISHSVFLPVGSSFIVKLTSVQYMDPDVNIQPRIFQQHSTAKVKVVAQAGNSQVGFSSALAKVDDVKRNQCQLKITRQGTYGDVIIHWTSGYPVQRAPLDVAQGALSPASGVLTMKHSQDVINFYVTLLPTTAKMTLYALYINRVHSVVGGGARVLKNGDMAEIDPSGAIRFAPFSSHVILERSRSKVNLTIERLYGSRLDVEVFFSVIPLSLSSTTLTPSQRGSVTMEQGRKEKIFSIGLAGSAPGKSESFMVNLTSTKQADSLYQGDSPRIITFERTSHVTIAESANARGVISFADVTIQAKESSGDGSEVNIVMVDVQRSLGAIGDVSVMISTIGGGEKSYMTPPRDKKNAMNIPPWMALKIDEDNSRRASAGLDYEVRDINITFQEGTNSISVPLVIRDDVISEPDEVFFLFLHSTTGGAQVSPVKGLTKVVIAANDVPDGVIGFQQADYSMNDDTSSRSVHLRLTRTHAYGDAIVSWRAITSYPGDVIIEESLFSTPQPTETSPVTWKSREGLSEQLESTHGIVTCPQNQLDCDVIITLKDDELAEFSRTFYVVLYDVTEGAEIDQTRRIANVTIEDSDAPHGLFQFALSSRFPVATKGSNSVGLTVERIGGVTTKATVRYRTQQLRRTVTVTGVTMYPAVAAVDYITSDETIEFNPGERESFISIRLLDGGSTDLPQIFRIELTSPSGRSRLSDHYYVSNVTIVSGGDVKRAWAVYETLQQDLDDSVISDVVSQLHDLADGNLGNKQLLIFHGCLDDVIAEGRRRKLSDDVIIEIYHLFCKLLDPTRTDAVRGHADFSFSFDNFALCMTSQSECTTSDVTTVAMKSCSHVLVQSSRWYPELINGYQFTGSGKEFFQMPADLLDVSKTGVASENARCYDVYFIEYSSSVWFNVEDQTAPMSDKIFSVGVDELIMTSLVTPVRYRIYTNDARISPKGAECVLWNEASQRWLSSERGTCRVVDDTSNYVECECHHMSVYAARGPTDNLAGYNQATYAACFIAIAAFLVTLLGHHLCSRRARFASKLLMHLFFASAVAQLVFAVGALVSRDANQDSCVAIGIFLHYFWLAQFTWIFVHAVNLLQVFAFNDQHSDRSFIIYFMLGWGTPAIAIVVYVMVMYAMGSETIYESYGDVNDNGDMCMILNSYGALLSAIIPACLCIFTLAGVGFYLYQRKATWKNYDDITLGKLNSIEIPLLFWFYFFLAITWLWAGLHLAYGQLWMLVSFIVFNFIQGLYVFVIYGILHSPMCLRNKNVYDETIDKTNDVIEEEYQTSVIGEKIPSISGGDVINKSTQSLMTYEGVWEGSIVDDGNIGPCAYSTKDDSADFDDLIMALKSERSFDPDVDETNIKEIALDSDISRDIVASPPHETDDKPRTEMTTLEYAPSVIPMGDTHL</sequence>
<gene>
    <name evidence="14" type="ORF">CVLEPA_LOCUS27322</name>
</gene>
<evidence type="ECO:0000313" key="14">
    <source>
        <dbReference type="EMBL" id="CAK8694047.1"/>
    </source>
</evidence>
<reference evidence="14 15" key="1">
    <citation type="submission" date="2024-02" db="EMBL/GenBank/DDBJ databases">
        <authorList>
            <person name="Daric V."/>
            <person name="Darras S."/>
        </authorList>
    </citation>
    <scope>NUCLEOTIDE SEQUENCE [LARGE SCALE GENOMIC DNA]</scope>
</reference>
<evidence type="ECO:0000256" key="8">
    <source>
        <dbReference type="ARBA" id="ARBA00023136"/>
    </source>
</evidence>
<dbReference type="SUPFAM" id="SSF49899">
    <property type="entry name" value="Concanavalin A-like lectins/glucanases"/>
    <property type="match status" value="1"/>
</dbReference>
<evidence type="ECO:0000256" key="1">
    <source>
        <dbReference type="ARBA" id="ARBA00004141"/>
    </source>
</evidence>
<dbReference type="InterPro" id="IPR009039">
    <property type="entry name" value="EAR"/>
</dbReference>
<dbReference type="Pfam" id="PF00002">
    <property type="entry name" value="7tm_2"/>
    <property type="match status" value="1"/>
</dbReference>
<organism evidence="14 15">
    <name type="scientific">Clavelina lepadiformis</name>
    <name type="common">Light-bulb sea squirt</name>
    <name type="synonym">Ascidia lepadiformis</name>
    <dbReference type="NCBI Taxonomy" id="159417"/>
    <lineage>
        <taxon>Eukaryota</taxon>
        <taxon>Metazoa</taxon>
        <taxon>Chordata</taxon>
        <taxon>Tunicata</taxon>
        <taxon>Ascidiacea</taxon>
        <taxon>Aplousobranchia</taxon>
        <taxon>Clavelinidae</taxon>
        <taxon>Clavelina</taxon>
    </lineage>
</organism>
<dbReference type="PROSITE" id="PS50912">
    <property type="entry name" value="EAR"/>
    <property type="match status" value="1"/>
</dbReference>
<dbReference type="CDD" id="cd13952">
    <property type="entry name" value="7tm_classB"/>
    <property type="match status" value="1"/>
</dbReference>
<dbReference type="InterPro" id="IPR057244">
    <property type="entry name" value="GAIN_B"/>
</dbReference>
<dbReference type="Gene3D" id="2.60.40.2030">
    <property type="match status" value="33"/>
</dbReference>
<dbReference type="InterPro" id="IPR017981">
    <property type="entry name" value="GPCR_2-like_7TM"/>
</dbReference>
<keyword evidence="7 10" id="KW-1133">Transmembrane helix</keyword>
<protein>
    <recommendedName>
        <fullName evidence="16">G-protein coupled receptor 98</fullName>
    </recommendedName>
</protein>
<evidence type="ECO:0000256" key="3">
    <source>
        <dbReference type="ARBA" id="ARBA00022692"/>
    </source>
</evidence>
<dbReference type="PANTHER" id="PTHR46682">
    <property type="entry name" value="ADHESION G-PROTEIN COUPLED RECEPTOR V1"/>
    <property type="match status" value="1"/>
</dbReference>
<evidence type="ECO:0000256" key="2">
    <source>
        <dbReference type="ARBA" id="ARBA00004645"/>
    </source>
</evidence>
<dbReference type="EMBL" id="CAWYQH010000141">
    <property type="protein sequence ID" value="CAK8694047.1"/>
    <property type="molecule type" value="Genomic_DNA"/>
</dbReference>
<dbReference type="InterPro" id="IPR026919">
    <property type="entry name" value="ADGRV1"/>
</dbReference>
<evidence type="ECO:0000256" key="4">
    <source>
        <dbReference type="ARBA" id="ARBA00022729"/>
    </source>
</evidence>
<feature type="domain" description="G-protein coupled receptors family 2 profile 2" evidence="13">
    <location>
        <begin position="6022"/>
        <end position="6275"/>
    </location>
</feature>
<name>A0ABP0GQX9_CLALP</name>
<evidence type="ECO:0000313" key="15">
    <source>
        <dbReference type="Proteomes" id="UP001642483"/>
    </source>
</evidence>
<dbReference type="Gene3D" id="1.20.1070.10">
    <property type="entry name" value="Rhodopsin 7-helix transmembrane proteins"/>
    <property type="match status" value="1"/>
</dbReference>
<dbReference type="InterPro" id="IPR005492">
    <property type="entry name" value="EPTP"/>
</dbReference>
<feature type="signal peptide" evidence="11">
    <location>
        <begin position="1"/>
        <end position="21"/>
    </location>
</feature>
<keyword evidence="8 10" id="KW-0472">Membrane</keyword>
<keyword evidence="6" id="KW-0106">Calcium</keyword>
<evidence type="ECO:0000256" key="5">
    <source>
        <dbReference type="ARBA" id="ARBA00022737"/>
    </source>
</evidence>
<feature type="transmembrane region" description="Helical" evidence="10">
    <location>
        <begin position="6127"/>
        <end position="6152"/>
    </location>
</feature>
<dbReference type="InterPro" id="IPR038081">
    <property type="entry name" value="CalX-like_sf"/>
</dbReference>
<dbReference type="InterPro" id="IPR013320">
    <property type="entry name" value="ConA-like_dom_sf"/>
</dbReference>
<evidence type="ECO:0000259" key="13">
    <source>
        <dbReference type="PROSITE" id="PS50261"/>
    </source>
</evidence>
<dbReference type="SMART" id="SM00237">
    <property type="entry name" value="Calx_beta"/>
    <property type="match status" value="16"/>
</dbReference>
<keyword evidence="15" id="KW-1185">Reference proteome</keyword>
<proteinExistence type="predicted"/>
<dbReference type="PANTHER" id="PTHR46682:SF1">
    <property type="entry name" value="ADHESION G-PROTEIN COUPLED RECEPTOR V1"/>
    <property type="match status" value="1"/>
</dbReference>
<dbReference type="SUPFAM" id="SSF141072">
    <property type="entry name" value="CalX-like"/>
    <property type="match status" value="39"/>
</dbReference>
<keyword evidence="5" id="KW-0677">Repeat</keyword>
<dbReference type="InterPro" id="IPR003644">
    <property type="entry name" value="Calx_beta"/>
</dbReference>
<feature type="transmembrane region" description="Helical" evidence="10">
    <location>
        <begin position="6025"/>
        <end position="6046"/>
    </location>
</feature>
<evidence type="ECO:0000256" key="6">
    <source>
        <dbReference type="ARBA" id="ARBA00022837"/>
    </source>
</evidence>
<feature type="chain" id="PRO_5045351663" description="G-protein coupled receptor 98" evidence="11">
    <location>
        <begin position="22"/>
        <end position="6425"/>
    </location>
</feature>
<comment type="subcellular location">
    <subcellularLocation>
        <location evidence="2">Cell projection</location>
        <location evidence="2">Stereocilium</location>
    </subcellularLocation>
    <subcellularLocation>
        <location evidence="1">Membrane</location>
        <topology evidence="1">Multi-pass membrane protein</topology>
    </subcellularLocation>
</comment>
<dbReference type="InterPro" id="IPR000832">
    <property type="entry name" value="GPCR_2_secretin-like"/>
</dbReference>
<keyword evidence="9" id="KW-1015">Disulfide bond</keyword>
<dbReference type="PROSITE" id="PS50221">
    <property type="entry name" value="GAIN_B"/>
    <property type="match status" value="1"/>
</dbReference>
<keyword evidence="4 11" id="KW-0732">Signal</keyword>
<dbReference type="PROSITE" id="PS50261">
    <property type="entry name" value="G_PROTEIN_RECEP_F2_4"/>
    <property type="match status" value="1"/>
</dbReference>
<dbReference type="InterPro" id="IPR046338">
    <property type="entry name" value="GAIN_dom_sf"/>
</dbReference>
<evidence type="ECO:0000256" key="11">
    <source>
        <dbReference type="SAM" id="SignalP"/>
    </source>
</evidence>
<feature type="domain" description="GAIN-B" evidence="12">
    <location>
        <begin position="5863"/>
        <end position="6020"/>
    </location>
</feature>
<dbReference type="Pfam" id="PF03160">
    <property type="entry name" value="Calx-beta"/>
    <property type="match status" value="32"/>
</dbReference>
<dbReference type="Pfam" id="PF03736">
    <property type="entry name" value="EPTP"/>
    <property type="match status" value="1"/>
</dbReference>
<feature type="transmembrane region" description="Helical" evidence="10">
    <location>
        <begin position="6090"/>
        <end position="6115"/>
    </location>
</feature>
<dbReference type="Gene3D" id="2.60.120.200">
    <property type="match status" value="1"/>
</dbReference>
<comment type="caution">
    <text evidence="14">The sequence shown here is derived from an EMBL/GenBank/DDBJ whole genome shotgun (WGS) entry which is preliminary data.</text>
</comment>
<dbReference type="Proteomes" id="UP001642483">
    <property type="component" value="Unassembled WGS sequence"/>
</dbReference>
<evidence type="ECO:0000256" key="9">
    <source>
        <dbReference type="ARBA" id="ARBA00023157"/>
    </source>
</evidence>
<accession>A0ABP0GQX9</accession>
<keyword evidence="3 10" id="KW-0812">Transmembrane</keyword>
<feature type="transmembrane region" description="Helical" evidence="10">
    <location>
        <begin position="6058"/>
        <end position="6078"/>
    </location>
</feature>
<evidence type="ECO:0000256" key="7">
    <source>
        <dbReference type="ARBA" id="ARBA00022989"/>
    </source>
</evidence>
<evidence type="ECO:0000256" key="10">
    <source>
        <dbReference type="SAM" id="Phobius"/>
    </source>
</evidence>